<evidence type="ECO:0000313" key="4">
    <source>
        <dbReference type="Proteomes" id="UP000445000"/>
    </source>
</evidence>
<dbReference type="GO" id="GO:0046686">
    <property type="term" value="P:response to cadmium ion"/>
    <property type="evidence" value="ECO:0007669"/>
    <property type="project" value="TreeGrafter"/>
</dbReference>
<proteinExistence type="predicted"/>
<feature type="domain" description="HTH arsR-type" evidence="1">
    <location>
        <begin position="1"/>
        <end position="68"/>
    </location>
</feature>
<name>A0A829YE11_9GAMM</name>
<evidence type="ECO:0000259" key="2">
    <source>
        <dbReference type="PROSITE" id="PS51063"/>
    </source>
</evidence>
<dbReference type="GO" id="GO:0010288">
    <property type="term" value="P:response to lead ion"/>
    <property type="evidence" value="ECO:0007669"/>
    <property type="project" value="TreeGrafter"/>
</dbReference>
<dbReference type="InterPro" id="IPR001845">
    <property type="entry name" value="HTH_ArsR_DNA-bd_dom"/>
</dbReference>
<evidence type="ECO:0000313" key="3">
    <source>
        <dbReference type="EMBL" id="GFE81544.1"/>
    </source>
</evidence>
<accession>A0A829YE11</accession>
<dbReference type="AlphaFoldDB" id="A0A829YE11"/>
<dbReference type="SUPFAM" id="SSF46785">
    <property type="entry name" value="Winged helix' DNA-binding domain"/>
    <property type="match status" value="1"/>
</dbReference>
<reference evidence="4" key="1">
    <citation type="submission" date="2020-01" db="EMBL/GenBank/DDBJ databases">
        <title>'Steroidobacter agaridevorans' sp. nov., agar-degrading bacteria isolated from rhizosphere soils.</title>
        <authorList>
            <person name="Ikenaga M."/>
            <person name="Kataoka M."/>
            <person name="Murouchi A."/>
            <person name="Katsuragi S."/>
            <person name="Sakai M."/>
        </authorList>
    </citation>
    <scope>NUCLEOTIDE SEQUENCE [LARGE SCALE GENOMIC DNA]</scope>
    <source>
        <strain evidence="4">YU21-B</strain>
    </source>
</reference>
<dbReference type="PROSITE" id="PS50987">
    <property type="entry name" value="HTH_ARSR_2"/>
    <property type="match status" value="1"/>
</dbReference>
<dbReference type="InterPro" id="IPR012318">
    <property type="entry name" value="HTH_CRP"/>
</dbReference>
<dbReference type="GO" id="GO:0032791">
    <property type="term" value="F:lead ion binding"/>
    <property type="evidence" value="ECO:0007669"/>
    <property type="project" value="TreeGrafter"/>
</dbReference>
<dbReference type="InterPro" id="IPR011991">
    <property type="entry name" value="ArsR-like_HTH"/>
</dbReference>
<dbReference type="PANTHER" id="PTHR39168">
    <property type="entry name" value="TRANSCRIPTIONAL REGULATOR-RELATED"/>
    <property type="match status" value="1"/>
</dbReference>
<organism evidence="3 4">
    <name type="scientific">Steroidobacter agaridevorans</name>
    <dbReference type="NCBI Taxonomy" id="2695856"/>
    <lineage>
        <taxon>Bacteria</taxon>
        <taxon>Pseudomonadati</taxon>
        <taxon>Pseudomonadota</taxon>
        <taxon>Gammaproteobacteria</taxon>
        <taxon>Steroidobacterales</taxon>
        <taxon>Steroidobacteraceae</taxon>
        <taxon>Steroidobacter</taxon>
    </lineage>
</organism>
<dbReference type="GO" id="GO:0003677">
    <property type="term" value="F:DNA binding"/>
    <property type="evidence" value="ECO:0007669"/>
    <property type="project" value="InterPro"/>
</dbReference>
<dbReference type="GO" id="GO:0097063">
    <property type="term" value="F:cadmium ion sensor activity"/>
    <property type="evidence" value="ECO:0007669"/>
    <property type="project" value="TreeGrafter"/>
</dbReference>
<keyword evidence="4" id="KW-1185">Reference proteome</keyword>
<dbReference type="InterPro" id="IPR052543">
    <property type="entry name" value="HTH_Metal-responsive_Reg"/>
</dbReference>
<dbReference type="InterPro" id="IPR036388">
    <property type="entry name" value="WH-like_DNA-bd_sf"/>
</dbReference>
<evidence type="ECO:0000259" key="1">
    <source>
        <dbReference type="PROSITE" id="PS50987"/>
    </source>
</evidence>
<dbReference type="CDD" id="cd00090">
    <property type="entry name" value="HTH_ARSR"/>
    <property type="match status" value="1"/>
</dbReference>
<dbReference type="EMBL" id="BLJN01000003">
    <property type="protein sequence ID" value="GFE81544.1"/>
    <property type="molecule type" value="Genomic_DNA"/>
</dbReference>
<dbReference type="SMART" id="SM00418">
    <property type="entry name" value="HTH_ARSR"/>
    <property type="match status" value="1"/>
</dbReference>
<dbReference type="Gene3D" id="1.10.10.10">
    <property type="entry name" value="Winged helix-like DNA-binding domain superfamily/Winged helix DNA-binding domain"/>
    <property type="match status" value="1"/>
</dbReference>
<dbReference type="Proteomes" id="UP000445000">
    <property type="component" value="Unassembled WGS sequence"/>
</dbReference>
<dbReference type="PANTHER" id="PTHR39168:SF1">
    <property type="entry name" value="TRANSCRIPTIONAL REGULATORY PROTEIN"/>
    <property type="match status" value="1"/>
</dbReference>
<dbReference type="Pfam" id="PF13545">
    <property type="entry name" value="HTH_Crp_2"/>
    <property type="match status" value="1"/>
</dbReference>
<dbReference type="InterPro" id="IPR036390">
    <property type="entry name" value="WH_DNA-bd_sf"/>
</dbReference>
<protein>
    <submittedName>
        <fullName evidence="3">ArsR family transcriptional regulator</fullName>
    </submittedName>
</protein>
<dbReference type="PROSITE" id="PS51063">
    <property type="entry name" value="HTH_CRP_2"/>
    <property type="match status" value="1"/>
</dbReference>
<feature type="domain" description="HTH crp-type" evidence="2">
    <location>
        <begin position="1"/>
        <end position="52"/>
    </location>
</feature>
<dbReference type="GO" id="GO:0003700">
    <property type="term" value="F:DNA-binding transcription factor activity"/>
    <property type="evidence" value="ECO:0007669"/>
    <property type="project" value="InterPro"/>
</dbReference>
<gene>
    <name evidence="3" type="ORF">GCM10011487_35440</name>
</gene>
<sequence>MDGRALTATELADAVGVTRSTMSSHLSRLQQAQLIAAESQGRHRYFRIANADVAELLEGMMGLAQLTSPQQTFGPRDPALRKARLCYDHLAGELGVLIYDGLERQGSFVHRSDGLTMNDSGWSLLSKLGMSVARLPQTRRPLCRACVDWSERRHHLAGALGAALAARLMELRWAKRVPHSRALHVTAQGEKSIREIFAR</sequence>
<comment type="caution">
    <text evidence="3">The sequence shown here is derived from an EMBL/GenBank/DDBJ whole genome shotgun (WGS) entry which is preliminary data.</text>
</comment>